<keyword evidence="1" id="KW-0732">Signal</keyword>
<proteinExistence type="predicted"/>
<reference evidence="2 3" key="1">
    <citation type="journal article" date="2021" name="Angew. Chem. Int. Ed. Engl.">
        <title>A novel family of nonribosomal peptides modulate collective behavior in Pseudovibrio bacteria isolated from marine sponges.</title>
        <authorList>
            <person name="Ioca L.P."/>
            <person name="Dai Y."/>
            <person name="Kunakom S."/>
            <person name="Diaz-Espinosa J."/>
            <person name="Krunic A."/>
            <person name="Crnkovic C.M."/>
            <person name="Orjala J."/>
            <person name="Sanchez L.M."/>
            <person name="Ferreira A.G."/>
            <person name="Berlinck R.G.S."/>
            <person name="Eustaquio A.S."/>
        </authorList>
    </citation>
    <scope>NUCLEOTIDE SEQUENCE [LARGE SCALE GENOMIC DNA]</scope>
    <source>
        <strain evidence="2 3">Ab134</strain>
    </source>
</reference>
<evidence type="ECO:0000313" key="3">
    <source>
        <dbReference type="Proteomes" id="UP000680706"/>
    </source>
</evidence>
<keyword evidence="3" id="KW-1185">Reference proteome</keyword>
<evidence type="ECO:0000256" key="1">
    <source>
        <dbReference type="SAM" id="SignalP"/>
    </source>
</evidence>
<evidence type="ECO:0000313" key="2">
    <source>
        <dbReference type="EMBL" id="QUS55604.1"/>
    </source>
</evidence>
<feature type="signal peptide" evidence="1">
    <location>
        <begin position="1"/>
        <end position="23"/>
    </location>
</feature>
<dbReference type="Proteomes" id="UP000680706">
    <property type="component" value="Chromosome"/>
</dbReference>
<feature type="chain" id="PRO_5045384081" evidence="1">
    <location>
        <begin position="24"/>
        <end position="169"/>
    </location>
</feature>
<dbReference type="EMBL" id="CP074126">
    <property type="protein sequence ID" value="QUS55604.1"/>
    <property type="molecule type" value="Genomic_DNA"/>
</dbReference>
<accession>A0ABX8AKN1</accession>
<organism evidence="2 3">
    <name type="scientific">Pseudovibrio brasiliensis</name>
    <dbReference type="NCBI Taxonomy" id="1898042"/>
    <lineage>
        <taxon>Bacteria</taxon>
        <taxon>Pseudomonadati</taxon>
        <taxon>Pseudomonadota</taxon>
        <taxon>Alphaproteobacteria</taxon>
        <taxon>Hyphomicrobiales</taxon>
        <taxon>Stappiaceae</taxon>
        <taxon>Pseudovibrio</taxon>
    </lineage>
</organism>
<name>A0ABX8AKN1_9HYPH</name>
<protein>
    <submittedName>
        <fullName evidence="2">Uncharacterized protein</fullName>
    </submittedName>
</protein>
<sequence>MESAMLRPLIVTSCIAGSALALAGSTWALTQTRATGPGLTQISAPSKNALKPITGDSELKPYPAKSALKPLKAKSKLVRYEPKSKLIRYPVKTASKTIPPQPKSLTYAHVTGVLSYIPREELDELLAFLNKDIYQLTETNSAAGLVHQTSWRLEQQGDQMMEKVSSYLP</sequence>
<gene>
    <name evidence="2" type="ORF">KGB56_20235</name>
</gene>